<organism evidence="2 3">
    <name type="scientific">Paracoccus cavernae</name>
    <dbReference type="NCBI Taxonomy" id="1571207"/>
    <lineage>
        <taxon>Bacteria</taxon>
        <taxon>Pseudomonadati</taxon>
        <taxon>Pseudomonadota</taxon>
        <taxon>Alphaproteobacteria</taxon>
        <taxon>Rhodobacterales</taxon>
        <taxon>Paracoccaceae</taxon>
        <taxon>Paracoccus</taxon>
    </lineage>
</organism>
<evidence type="ECO:0000256" key="1">
    <source>
        <dbReference type="SAM" id="Phobius"/>
    </source>
</evidence>
<dbReference type="EMBL" id="JAUFRC010000001">
    <property type="protein sequence ID" value="MDN3712338.1"/>
    <property type="molecule type" value="Genomic_DNA"/>
</dbReference>
<feature type="transmembrane region" description="Helical" evidence="1">
    <location>
        <begin position="74"/>
        <end position="95"/>
    </location>
</feature>
<dbReference type="RefSeq" id="WP_377682451.1">
    <property type="nucleotide sequence ID" value="NZ_JBHMDZ010000001.1"/>
</dbReference>
<keyword evidence="3" id="KW-1185">Reference proteome</keyword>
<evidence type="ECO:0000313" key="2">
    <source>
        <dbReference type="EMBL" id="MDN3712338.1"/>
    </source>
</evidence>
<keyword evidence="1" id="KW-1133">Transmembrane helix</keyword>
<name>A0ABT8D6C7_9RHOB</name>
<accession>A0ABT8D6C7</accession>
<gene>
    <name evidence="2" type="ORF">QWZ10_12240</name>
</gene>
<protein>
    <submittedName>
        <fullName evidence="2">DUF805 domain-containing protein</fullName>
    </submittedName>
</protein>
<dbReference type="Proteomes" id="UP001243846">
    <property type="component" value="Unassembled WGS sequence"/>
</dbReference>
<dbReference type="PANTHER" id="PTHR34980:SF2">
    <property type="entry name" value="INNER MEMBRANE PROTEIN YHAH-RELATED"/>
    <property type="match status" value="1"/>
</dbReference>
<reference evidence="3" key="1">
    <citation type="journal article" date="2019" name="Int. J. Syst. Evol. Microbiol.">
        <title>The Global Catalogue of Microorganisms (GCM) 10K type strain sequencing project: providing services to taxonomists for standard genome sequencing and annotation.</title>
        <authorList>
            <consortium name="The Broad Institute Genomics Platform"/>
            <consortium name="The Broad Institute Genome Sequencing Center for Infectious Disease"/>
            <person name="Wu L."/>
            <person name="Ma J."/>
        </authorList>
    </citation>
    <scope>NUCLEOTIDE SEQUENCE [LARGE SCALE GENOMIC DNA]</scope>
    <source>
        <strain evidence="3">CECT 8482</strain>
    </source>
</reference>
<sequence length="123" mass="13542">MNMFQAVSACFSQFATFSGRARRAEYWWFFLFNVLAASILAAVSETLSGVFSLVTLLPTLAVSVRRLHDIDRSGWWLLLVILPLIGPIVLLVWSLTRGTAGINNFGDDPKLPQNDPGSLVSAE</sequence>
<dbReference type="InterPro" id="IPR008523">
    <property type="entry name" value="DUF805"/>
</dbReference>
<dbReference type="Pfam" id="PF05656">
    <property type="entry name" value="DUF805"/>
    <property type="match status" value="1"/>
</dbReference>
<proteinExistence type="predicted"/>
<dbReference type="PANTHER" id="PTHR34980">
    <property type="entry name" value="INNER MEMBRANE PROTEIN-RELATED-RELATED"/>
    <property type="match status" value="1"/>
</dbReference>
<evidence type="ECO:0000313" key="3">
    <source>
        <dbReference type="Proteomes" id="UP001243846"/>
    </source>
</evidence>
<keyword evidence="1" id="KW-0812">Transmembrane</keyword>
<comment type="caution">
    <text evidence="2">The sequence shown here is derived from an EMBL/GenBank/DDBJ whole genome shotgun (WGS) entry which is preliminary data.</text>
</comment>
<keyword evidence="1" id="KW-0472">Membrane</keyword>